<gene>
    <name evidence="2" type="ORF">Ahy_A06g030959</name>
</gene>
<sequence>MDKVNATPAEVAGELMKSDNVDIALKGLINFLQSKHNTSNDYLRKVNMLLIKQNNGYSMTSLA</sequence>
<dbReference type="EMBL" id="SDMP01000006">
    <property type="protein sequence ID" value="RYR55785.1"/>
    <property type="molecule type" value="Genomic_DNA"/>
</dbReference>
<keyword evidence="3" id="KW-1185">Reference proteome</keyword>
<reference evidence="2 3" key="1">
    <citation type="submission" date="2019-01" db="EMBL/GenBank/DDBJ databases">
        <title>Sequencing of cultivated peanut Arachis hypogaea provides insights into genome evolution and oil improvement.</title>
        <authorList>
            <person name="Chen X."/>
        </authorList>
    </citation>
    <scope>NUCLEOTIDE SEQUENCE [LARGE SCALE GENOMIC DNA]</scope>
    <source>
        <strain evidence="3">cv. Fuhuasheng</strain>
        <tissue evidence="2">Leaves</tissue>
    </source>
</reference>
<dbReference type="AlphaFoldDB" id="A0A445CXZ9"/>
<dbReference type="InterPro" id="IPR058017">
    <property type="entry name" value="At3g28540-like_C"/>
</dbReference>
<comment type="caution">
    <text evidence="2">The sequence shown here is derived from an EMBL/GenBank/DDBJ whole genome shotgun (WGS) entry which is preliminary data.</text>
</comment>
<proteinExistence type="predicted"/>
<protein>
    <recommendedName>
        <fullName evidence="1">AAA+ ATPase At3g28540-like C-terminal domain-containing protein</fullName>
    </recommendedName>
</protein>
<organism evidence="2 3">
    <name type="scientific">Arachis hypogaea</name>
    <name type="common">Peanut</name>
    <dbReference type="NCBI Taxonomy" id="3818"/>
    <lineage>
        <taxon>Eukaryota</taxon>
        <taxon>Viridiplantae</taxon>
        <taxon>Streptophyta</taxon>
        <taxon>Embryophyta</taxon>
        <taxon>Tracheophyta</taxon>
        <taxon>Spermatophyta</taxon>
        <taxon>Magnoliopsida</taxon>
        <taxon>eudicotyledons</taxon>
        <taxon>Gunneridae</taxon>
        <taxon>Pentapetalae</taxon>
        <taxon>rosids</taxon>
        <taxon>fabids</taxon>
        <taxon>Fabales</taxon>
        <taxon>Fabaceae</taxon>
        <taxon>Papilionoideae</taxon>
        <taxon>50 kb inversion clade</taxon>
        <taxon>dalbergioids sensu lato</taxon>
        <taxon>Dalbergieae</taxon>
        <taxon>Pterocarpus clade</taxon>
        <taxon>Arachis</taxon>
    </lineage>
</organism>
<evidence type="ECO:0000259" key="1">
    <source>
        <dbReference type="Pfam" id="PF25568"/>
    </source>
</evidence>
<evidence type="ECO:0000313" key="2">
    <source>
        <dbReference type="EMBL" id="RYR55785.1"/>
    </source>
</evidence>
<dbReference type="Pfam" id="PF25568">
    <property type="entry name" value="AAA_lid_At3g28540"/>
    <property type="match status" value="1"/>
</dbReference>
<feature type="domain" description="AAA+ ATPase At3g28540-like C-terminal" evidence="1">
    <location>
        <begin position="1"/>
        <end position="38"/>
    </location>
</feature>
<name>A0A445CXZ9_ARAHY</name>
<dbReference type="Proteomes" id="UP000289738">
    <property type="component" value="Chromosome A06"/>
</dbReference>
<accession>A0A445CXZ9</accession>
<evidence type="ECO:0000313" key="3">
    <source>
        <dbReference type="Proteomes" id="UP000289738"/>
    </source>
</evidence>